<name>A0AAV4S9S4_CAEEX</name>
<keyword evidence="9" id="KW-0406">Ion transport</keyword>
<evidence type="ECO:0000256" key="12">
    <source>
        <dbReference type="ARBA" id="ARBA00023201"/>
    </source>
</evidence>
<evidence type="ECO:0000256" key="2">
    <source>
        <dbReference type="ARBA" id="ARBA00006459"/>
    </source>
</evidence>
<keyword evidence="10 17" id="KW-0472">Membrane</keyword>
<sequence>MIEIYDTERKLKWLNWNSVFNQKFLIPVVMIKDFYHIWTLHFGLGNIWRFPYLCYKSGGGAFLIPYIIFLVICGIPLFFLEMSLGQFGSLGPIAIWKISPIFKGVGFGMAIVSAVVCIYYNVIIAWALYYIYQSYSVSWSSCENSWNTPDCISQDITNVSSSINLSKVSNFSALHNSSNSSKMTSSEEFWLYNVLRQSDSIEDVGSFQWPLVLTLIIAWILVFICVMRGIKTSGKVWGDAATQKSFILLCPAWGALLTMAGYTI</sequence>
<keyword evidence="11" id="KW-0325">Glycoprotein</keyword>
<feature type="binding site" evidence="14">
    <location>
        <position position="46"/>
    </location>
    <ligand>
        <name>Na(+)</name>
        <dbReference type="ChEBI" id="CHEBI:29101"/>
        <label>1</label>
    </ligand>
</feature>
<keyword evidence="14" id="KW-0479">Metal-binding</keyword>
<feature type="transmembrane region" description="Helical" evidence="17">
    <location>
        <begin position="58"/>
        <end position="80"/>
    </location>
</feature>
<evidence type="ECO:0000256" key="1">
    <source>
        <dbReference type="ARBA" id="ARBA00004141"/>
    </source>
</evidence>
<organism evidence="18 19">
    <name type="scientific">Caerostris extrusa</name>
    <name type="common">Bark spider</name>
    <name type="synonym">Caerostris bankana</name>
    <dbReference type="NCBI Taxonomy" id="172846"/>
    <lineage>
        <taxon>Eukaryota</taxon>
        <taxon>Metazoa</taxon>
        <taxon>Ecdysozoa</taxon>
        <taxon>Arthropoda</taxon>
        <taxon>Chelicerata</taxon>
        <taxon>Arachnida</taxon>
        <taxon>Araneae</taxon>
        <taxon>Araneomorphae</taxon>
        <taxon>Entelegynae</taxon>
        <taxon>Araneoidea</taxon>
        <taxon>Araneidae</taxon>
        <taxon>Caerostris</taxon>
    </lineage>
</organism>
<evidence type="ECO:0000256" key="4">
    <source>
        <dbReference type="ARBA" id="ARBA00022692"/>
    </source>
</evidence>
<evidence type="ECO:0000256" key="9">
    <source>
        <dbReference type="ARBA" id="ARBA00023065"/>
    </source>
</evidence>
<feature type="transmembrane region" description="Helical" evidence="17">
    <location>
        <begin position="101"/>
        <end position="131"/>
    </location>
</feature>
<dbReference type="Proteomes" id="UP001054945">
    <property type="component" value="Unassembled WGS sequence"/>
</dbReference>
<feature type="transmembrane region" description="Helical" evidence="17">
    <location>
        <begin position="246"/>
        <end position="263"/>
    </location>
</feature>
<evidence type="ECO:0000256" key="17">
    <source>
        <dbReference type="SAM" id="Phobius"/>
    </source>
</evidence>
<evidence type="ECO:0000256" key="3">
    <source>
        <dbReference type="ARBA" id="ARBA00022448"/>
    </source>
</evidence>
<dbReference type="GO" id="GO:0005283">
    <property type="term" value="F:amino acid:sodium symporter activity"/>
    <property type="evidence" value="ECO:0007669"/>
    <property type="project" value="TreeGrafter"/>
</dbReference>
<evidence type="ECO:0000256" key="13">
    <source>
        <dbReference type="ARBA" id="ARBA00037785"/>
    </source>
</evidence>
<evidence type="ECO:0000256" key="15">
    <source>
        <dbReference type="PIRSR" id="PIRSR600175-2"/>
    </source>
</evidence>
<evidence type="ECO:0000256" key="16">
    <source>
        <dbReference type="RuleBase" id="RU003732"/>
    </source>
</evidence>
<comment type="similarity">
    <text evidence="2 16">Belongs to the sodium:neurotransmitter symporter (SNF) (TC 2.A.22) family.</text>
</comment>
<dbReference type="GO" id="GO:0005886">
    <property type="term" value="C:plasma membrane"/>
    <property type="evidence" value="ECO:0007669"/>
    <property type="project" value="TreeGrafter"/>
</dbReference>
<keyword evidence="7 17" id="KW-1133">Transmembrane helix</keyword>
<dbReference type="PANTHER" id="PTHR11616">
    <property type="entry name" value="SODIUM/CHLORIDE DEPENDENT TRANSPORTER"/>
    <property type="match status" value="1"/>
</dbReference>
<evidence type="ECO:0000256" key="14">
    <source>
        <dbReference type="PIRSR" id="PIRSR600175-1"/>
    </source>
</evidence>
<dbReference type="PROSITE" id="PS00610">
    <property type="entry name" value="NA_NEUROTRAN_SYMP_1"/>
    <property type="match status" value="1"/>
</dbReference>
<dbReference type="InterPro" id="IPR037272">
    <property type="entry name" value="SNS_sf"/>
</dbReference>
<comment type="subcellular location">
    <subcellularLocation>
        <location evidence="1">Membrane</location>
        <topology evidence="1">Multi-pass membrane protein</topology>
    </subcellularLocation>
</comment>
<dbReference type="SUPFAM" id="SSF161070">
    <property type="entry name" value="SNF-like"/>
    <property type="match status" value="1"/>
</dbReference>
<keyword evidence="12" id="KW-0739">Sodium transport</keyword>
<evidence type="ECO:0000256" key="5">
    <source>
        <dbReference type="ARBA" id="ARBA00022847"/>
    </source>
</evidence>
<dbReference type="InterPro" id="IPR000175">
    <property type="entry name" value="Na/ntran_symport"/>
</dbReference>
<evidence type="ECO:0000313" key="19">
    <source>
        <dbReference type="Proteomes" id="UP001054945"/>
    </source>
</evidence>
<feature type="transmembrane region" description="Helical" evidence="17">
    <location>
        <begin position="207"/>
        <end position="226"/>
    </location>
</feature>
<evidence type="ECO:0000256" key="6">
    <source>
        <dbReference type="ARBA" id="ARBA00022970"/>
    </source>
</evidence>
<accession>A0AAV4S9S4</accession>
<dbReference type="PRINTS" id="PR00176">
    <property type="entry name" value="NANEUSMPORT"/>
</dbReference>
<evidence type="ECO:0000256" key="7">
    <source>
        <dbReference type="ARBA" id="ARBA00022989"/>
    </source>
</evidence>
<dbReference type="PROSITE" id="PS50267">
    <property type="entry name" value="NA_NEUROTRAN_SYMP_3"/>
    <property type="match status" value="1"/>
</dbReference>
<keyword evidence="19" id="KW-1185">Reference proteome</keyword>
<reference evidence="18 19" key="1">
    <citation type="submission" date="2021-06" db="EMBL/GenBank/DDBJ databases">
        <title>Caerostris extrusa draft genome.</title>
        <authorList>
            <person name="Kono N."/>
            <person name="Arakawa K."/>
        </authorList>
    </citation>
    <scope>NUCLEOTIDE SEQUENCE [LARGE SCALE GENOMIC DNA]</scope>
</reference>
<dbReference type="Pfam" id="PF00209">
    <property type="entry name" value="SNF"/>
    <property type="match status" value="1"/>
</dbReference>
<keyword evidence="15" id="KW-1015">Disulfide bond</keyword>
<dbReference type="AlphaFoldDB" id="A0AAV4S9S4"/>
<feature type="disulfide bond" evidence="15">
    <location>
        <begin position="142"/>
        <end position="151"/>
    </location>
</feature>
<keyword evidence="5 16" id="KW-0769">Symport</keyword>
<dbReference type="GO" id="GO:0046872">
    <property type="term" value="F:metal ion binding"/>
    <property type="evidence" value="ECO:0007669"/>
    <property type="project" value="UniProtKB-KW"/>
</dbReference>
<evidence type="ECO:0000313" key="18">
    <source>
        <dbReference type="EMBL" id="GIY31018.1"/>
    </source>
</evidence>
<keyword evidence="3 16" id="KW-0813">Transport</keyword>
<gene>
    <name evidence="18" type="primary">slc6a9</name>
    <name evidence="18" type="ORF">CEXT_634461</name>
</gene>
<evidence type="ECO:0000256" key="8">
    <source>
        <dbReference type="ARBA" id="ARBA00023053"/>
    </source>
</evidence>
<dbReference type="PANTHER" id="PTHR11616:SF321">
    <property type="entry name" value="SODIUM-DEPENDENT NUTRIENT AMINO ACID TRANSPORTER 1-RELATED"/>
    <property type="match status" value="1"/>
</dbReference>
<dbReference type="EMBL" id="BPLR01009309">
    <property type="protein sequence ID" value="GIY31018.1"/>
    <property type="molecule type" value="Genomic_DNA"/>
</dbReference>
<keyword evidence="6" id="KW-0029">Amino-acid transport</keyword>
<keyword evidence="8 14" id="KW-0915">Sodium</keyword>
<proteinExistence type="inferred from homology"/>
<comment type="caution">
    <text evidence="18">The sequence shown here is derived from an EMBL/GenBank/DDBJ whole genome shotgun (WGS) entry which is preliminary data.</text>
</comment>
<dbReference type="GO" id="GO:0089718">
    <property type="term" value="P:amino acid import across plasma membrane"/>
    <property type="evidence" value="ECO:0007669"/>
    <property type="project" value="TreeGrafter"/>
</dbReference>
<protein>
    <recommendedName>
        <fullName evidence="16">Transporter</fullName>
    </recommendedName>
</protein>
<evidence type="ECO:0000256" key="11">
    <source>
        <dbReference type="ARBA" id="ARBA00023180"/>
    </source>
</evidence>
<keyword evidence="4 16" id="KW-0812">Transmembrane</keyword>
<comment type="function">
    <text evidence="13">Unusual broad substrate spectrum amino acid:sodium cotransporter that promotes absorption of the D isomers of essential amino acids. Neutral amino acids are the preferred substrates, especially methionine and phenylalanine.</text>
</comment>
<evidence type="ECO:0000256" key="10">
    <source>
        <dbReference type="ARBA" id="ARBA00023136"/>
    </source>
</evidence>